<evidence type="ECO:0000313" key="1">
    <source>
        <dbReference type="EMBL" id="KAI9896089.1"/>
    </source>
</evidence>
<dbReference type="Proteomes" id="UP001163324">
    <property type="component" value="Chromosome 10"/>
</dbReference>
<gene>
    <name evidence="1" type="ORF">N3K66_008989</name>
</gene>
<keyword evidence="2" id="KW-1185">Reference proteome</keyword>
<name>A0ACC0UPQ0_9HYPO</name>
<reference evidence="1" key="1">
    <citation type="submission" date="2022-10" db="EMBL/GenBank/DDBJ databases">
        <title>Complete Genome of Trichothecium roseum strain YXFP-22015, a Plant Pathogen Isolated from Citrus.</title>
        <authorList>
            <person name="Wang Y."/>
            <person name="Zhu L."/>
        </authorList>
    </citation>
    <scope>NUCLEOTIDE SEQUENCE</scope>
    <source>
        <strain evidence="1">YXFP-22015</strain>
    </source>
</reference>
<protein>
    <submittedName>
        <fullName evidence="1">Uncharacterized protein</fullName>
    </submittedName>
</protein>
<sequence>MGSITKGSWPLLLRLPTSLLLLLLSHHANAQEITDWSGWEKLVAGTPPNATGTAAFSTYDLGRPYRSNATRSAEWNATVEVYSDIPWYDRYRGDEDEEEEAEDAGVDETMFSTGTLIKLAAPRDPSSSSRDGGGIELDDSWFSCVSIWNIPLSEQVVGSEDEVNGAGTDCERVMKSDCWEWVRKVNEGGDLCEQNKALDMPESCQGASFYSYVTRVPEAGYVLADFLHDGGTTTTRETHQKGNHTAYDRTLRGIWIGMFGFAQSAGDDEDDGSSGDGGLGLQFYPKNDTGLEGNVVCLRASDVAEGSRGVEEGEEDVQRYLDEKRAEDEDGAAAAGLHVSAWTVLGAAAMAAGLLV</sequence>
<proteinExistence type="predicted"/>
<comment type="caution">
    <text evidence="1">The sequence shown here is derived from an EMBL/GenBank/DDBJ whole genome shotgun (WGS) entry which is preliminary data.</text>
</comment>
<accession>A0ACC0UPQ0</accession>
<organism evidence="1 2">
    <name type="scientific">Trichothecium roseum</name>
    <dbReference type="NCBI Taxonomy" id="47278"/>
    <lineage>
        <taxon>Eukaryota</taxon>
        <taxon>Fungi</taxon>
        <taxon>Dikarya</taxon>
        <taxon>Ascomycota</taxon>
        <taxon>Pezizomycotina</taxon>
        <taxon>Sordariomycetes</taxon>
        <taxon>Hypocreomycetidae</taxon>
        <taxon>Hypocreales</taxon>
        <taxon>Hypocreales incertae sedis</taxon>
        <taxon>Trichothecium</taxon>
    </lineage>
</organism>
<evidence type="ECO:0000313" key="2">
    <source>
        <dbReference type="Proteomes" id="UP001163324"/>
    </source>
</evidence>
<dbReference type="EMBL" id="CM047949">
    <property type="protein sequence ID" value="KAI9896089.1"/>
    <property type="molecule type" value="Genomic_DNA"/>
</dbReference>